<feature type="transmembrane region" description="Helical" evidence="7">
    <location>
        <begin position="286"/>
        <end position="306"/>
    </location>
</feature>
<evidence type="ECO:0000256" key="1">
    <source>
        <dbReference type="ARBA" id="ARBA00004477"/>
    </source>
</evidence>
<dbReference type="InterPro" id="IPR004299">
    <property type="entry name" value="MBOAT_fam"/>
</dbReference>
<feature type="transmembrane region" description="Helical" evidence="7">
    <location>
        <begin position="96"/>
        <end position="113"/>
    </location>
</feature>
<dbReference type="EMBL" id="JAACNH010000004">
    <property type="protein sequence ID" value="KAG8443718.1"/>
    <property type="molecule type" value="Genomic_DNA"/>
</dbReference>
<feature type="transmembrane region" description="Helical" evidence="7">
    <location>
        <begin position="201"/>
        <end position="223"/>
    </location>
</feature>
<evidence type="ECO:0008006" key="10">
    <source>
        <dbReference type="Google" id="ProtNLM"/>
    </source>
</evidence>
<feature type="transmembrane region" description="Helical" evidence="7">
    <location>
        <begin position="119"/>
        <end position="149"/>
    </location>
</feature>
<dbReference type="InterPro" id="IPR051085">
    <property type="entry name" value="MB_O-acyltransferase"/>
</dbReference>
<feature type="transmembrane region" description="Helical" evidence="7">
    <location>
        <begin position="471"/>
        <end position="490"/>
    </location>
</feature>
<gene>
    <name evidence="8" type="ORF">GDO86_009043</name>
</gene>
<proteinExistence type="inferred from homology"/>
<comment type="similarity">
    <text evidence="6">Belongs to the membrane-bound acyltransferase family. HHAT subfamily.</text>
</comment>
<sequence>MKESRLATWELHIYSLLSIGIHAYSFYEAYLSSRGHEVELSQEFSLEADSSFFNLKKDSTDFEWSFWTEWARWPALCLLLGHVFVSQFSRLCFGKIHPWFLMVYGIVACWLVLESKGLALIFLNVCVSFLIAQLKIPLLVWLSSIIMLFTLHIKSVENMQRGWYASENEYYLLLFTLTVRSLYYTSFSLEYSSKQKLNSQISYSFPSMLVYVFYYPVFHNGPIITYNQFTKQIQSQEYDKPSSCIYLFTLNAVRLLLWWVLAELMIHFMYMHALYTNHSLLEKVSYWALGGLALAQVLFFYVKYLVLYGVAALIIQLDGLEPPALPRCVSTMYSFTGIWRSFDVGLHRFLVRYIYIPMGGSYQGIAGMLLSSSLTFMFVCIWHGGHEYLWYWAAINWLGIITEHSGKKLLDFPSVQNIINRHLSPKMYRHVHAALASVSTALLIYSNLIFLGGEQVGTIYWNRLLVQGWPWVPLIMLGCLYCFSQVAIEWDTFYFPHYMGRFPVCTVNRMVK</sequence>
<dbReference type="Proteomes" id="UP000812440">
    <property type="component" value="Chromosome 5"/>
</dbReference>
<comment type="caution">
    <text evidence="8">The sequence shown here is derived from an EMBL/GenBank/DDBJ whole genome shotgun (WGS) entry which is preliminary data.</text>
</comment>
<reference evidence="8" key="1">
    <citation type="thesis" date="2020" institute="ProQuest LLC" country="789 East Eisenhower Parkway, Ann Arbor, MI, USA">
        <title>Comparative Genomics and Chromosome Evolution.</title>
        <authorList>
            <person name="Mudd A.B."/>
        </authorList>
    </citation>
    <scope>NUCLEOTIDE SEQUENCE</scope>
    <source>
        <strain evidence="8">Female2</strain>
        <tissue evidence="8">Blood</tissue>
    </source>
</reference>
<dbReference type="OrthoDB" id="420606at2759"/>
<keyword evidence="5 7" id="KW-0472">Membrane</keyword>
<protein>
    <recommendedName>
        <fullName evidence="10">Hedgehog acyltransferase</fullName>
    </recommendedName>
</protein>
<keyword evidence="3" id="KW-0256">Endoplasmic reticulum</keyword>
<dbReference type="PANTHER" id="PTHR13285">
    <property type="entry name" value="ACYLTRANSFERASE"/>
    <property type="match status" value="1"/>
</dbReference>
<keyword evidence="4 7" id="KW-1133">Transmembrane helix</keyword>
<dbReference type="PANTHER" id="PTHR13285:SF20">
    <property type="entry name" value="PROTEIN-CYSTEINE N-PALMITOYLTRANSFERASE HHAT"/>
    <property type="match status" value="1"/>
</dbReference>
<evidence type="ECO:0000256" key="2">
    <source>
        <dbReference type="ARBA" id="ARBA00022692"/>
    </source>
</evidence>
<evidence type="ECO:0000313" key="8">
    <source>
        <dbReference type="EMBL" id="KAG8443718.1"/>
    </source>
</evidence>
<evidence type="ECO:0000256" key="3">
    <source>
        <dbReference type="ARBA" id="ARBA00022824"/>
    </source>
</evidence>
<accession>A0A8T2JJ63</accession>
<dbReference type="GO" id="GO:0005789">
    <property type="term" value="C:endoplasmic reticulum membrane"/>
    <property type="evidence" value="ECO:0007669"/>
    <property type="project" value="UniProtKB-SubCell"/>
</dbReference>
<comment type="subcellular location">
    <subcellularLocation>
        <location evidence="1">Endoplasmic reticulum membrane</location>
        <topology evidence="1">Multi-pass membrane protein</topology>
    </subcellularLocation>
</comment>
<feature type="transmembrane region" description="Helical" evidence="7">
    <location>
        <begin position="244"/>
        <end position="266"/>
    </location>
</feature>
<dbReference type="AlphaFoldDB" id="A0A8T2JJ63"/>
<feature type="transmembrane region" description="Helical" evidence="7">
    <location>
        <begin position="431"/>
        <end position="451"/>
    </location>
</feature>
<evidence type="ECO:0000256" key="6">
    <source>
        <dbReference type="ARBA" id="ARBA00038268"/>
    </source>
</evidence>
<evidence type="ECO:0000256" key="5">
    <source>
        <dbReference type="ARBA" id="ARBA00023136"/>
    </source>
</evidence>
<dbReference type="GO" id="GO:0016409">
    <property type="term" value="F:palmitoyltransferase activity"/>
    <property type="evidence" value="ECO:0007669"/>
    <property type="project" value="TreeGrafter"/>
</dbReference>
<name>A0A8T2JJ63_9PIPI</name>
<feature type="transmembrane region" description="Helical" evidence="7">
    <location>
        <begin position="362"/>
        <end position="384"/>
    </location>
</feature>
<evidence type="ECO:0000313" key="9">
    <source>
        <dbReference type="Proteomes" id="UP000812440"/>
    </source>
</evidence>
<evidence type="ECO:0000256" key="4">
    <source>
        <dbReference type="ARBA" id="ARBA00022989"/>
    </source>
</evidence>
<evidence type="ECO:0000256" key="7">
    <source>
        <dbReference type="SAM" id="Phobius"/>
    </source>
</evidence>
<keyword evidence="9" id="KW-1185">Reference proteome</keyword>
<keyword evidence="2 7" id="KW-0812">Transmembrane</keyword>
<dbReference type="Pfam" id="PF03062">
    <property type="entry name" value="MBOAT"/>
    <property type="match status" value="1"/>
</dbReference>
<organism evidence="8 9">
    <name type="scientific">Hymenochirus boettgeri</name>
    <name type="common">Congo dwarf clawed frog</name>
    <dbReference type="NCBI Taxonomy" id="247094"/>
    <lineage>
        <taxon>Eukaryota</taxon>
        <taxon>Metazoa</taxon>
        <taxon>Chordata</taxon>
        <taxon>Craniata</taxon>
        <taxon>Vertebrata</taxon>
        <taxon>Euteleostomi</taxon>
        <taxon>Amphibia</taxon>
        <taxon>Batrachia</taxon>
        <taxon>Anura</taxon>
        <taxon>Pipoidea</taxon>
        <taxon>Pipidae</taxon>
        <taxon>Pipinae</taxon>
        <taxon>Hymenochirus</taxon>
    </lineage>
</organism>